<keyword evidence="7" id="KW-1185">Reference proteome</keyword>
<dbReference type="RefSeq" id="WP_357986759.1">
    <property type="nucleotide sequence ID" value="NZ_JBFAIH010000028.1"/>
</dbReference>
<protein>
    <recommendedName>
        <fullName evidence="1">site-specific DNA-methyltransferase (adenine-specific)</fullName>
        <ecNumber evidence="1">2.1.1.72</ecNumber>
    </recommendedName>
</protein>
<evidence type="ECO:0000256" key="2">
    <source>
        <dbReference type="ARBA" id="ARBA00022603"/>
    </source>
</evidence>
<evidence type="ECO:0000313" key="7">
    <source>
        <dbReference type="Proteomes" id="UP001551658"/>
    </source>
</evidence>
<comment type="catalytic activity">
    <reaction evidence="4">
        <text>a 2'-deoxyadenosine in DNA + S-adenosyl-L-methionine = an N(6)-methyl-2'-deoxyadenosine in DNA + S-adenosyl-L-homocysteine + H(+)</text>
        <dbReference type="Rhea" id="RHEA:15197"/>
        <dbReference type="Rhea" id="RHEA-COMP:12418"/>
        <dbReference type="Rhea" id="RHEA-COMP:12419"/>
        <dbReference type="ChEBI" id="CHEBI:15378"/>
        <dbReference type="ChEBI" id="CHEBI:57856"/>
        <dbReference type="ChEBI" id="CHEBI:59789"/>
        <dbReference type="ChEBI" id="CHEBI:90615"/>
        <dbReference type="ChEBI" id="CHEBI:90616"/>
        <dbReference type="EC" id="2.1.1.72"/>
    </reaction>
</comment>
<dbReference type="InterPro" id="IPR029063">
    <property type="entry name" value="SAM-dependent_MTases_sf"/>
</dbReference>
<accession>A0ABV3FI15</accession>
<dbReference type="InterPro" id="IPR050953">
    <property type="entry name" value="N4_N6_ade-DNA_methylase"/>
</dbReference>
<evidence type="ECO:0000313" key="6">
    <source>
        <dbReference type="EMBL" id="MEV0367353.1"/>
    </source>
</evidence>
<organism evidence="6 7">
    <name type="scientific">Nocardia fusca</name>
    <dbReference type="NCBI Taxonomy" id="941183"/>
    <lineage>
        <taxon>Bacteria</taxon>
        <taxon>Bacillati</taxon>
        <taxon>Actinomycetota</taxon>
        <taxon>Actinomycetes</taxon>
        <taxon>Mycobacteriales</taxon>
        <taxon>Nocardiaceae</taxon>
        <taxon>Nocardia</taxon>
    </lineage>
</organism>
<sequence>MSTDFDSFTNRGEYFSAHYFAEQLGADLKKQVFTTWAIQEGDERDPRKTPRELLRALRAEYLGEERRGYFAAAVHADSDSDSRINTHGNPEWAKKLAEWHQLILRALGYGDGDTTTELTAHRAGRDHRIPVAYHNGGIVALDCGWSADTDAALDTGGAGRLLTPFSIGTSETYETGPALASWLFQSELDGAGGPRPRFILLLCGGVLVLADRRTWNEGRYLAVSLDTALERNDRTQQGELATIAALLCRTTLVPGDNQTGPILDSLLEASSTNAAGVSTDLRYGLQRSVEVIANEVLHRMAEPGNNVTPAEVESPAIPFARELTRETLRYLYRILFLLYAEARPELGILPADDGSYEAGYSMSRLRELVARSDELVEEEAKNSFHLYESLDILFTKVNKGHREYGTEPDDDQPGDDPETRKKKRARRSEDRGLRFEPLRSELFEPGAIRLIGRTIPDPHCDDDPAARRLDLRLRNQALHEVLRLLTMKKGKRGERGGFISYRNLGINQLGAVYEGLMSYTGIVAGEELCEVAKGGDPEQGSWLIPAHARDRYPDSTLVQYNDDDARKGLRGVKKYKRGEFVYRLAGRDRQTSASYYTPESLTKVTVELALRYRLDQGKDEHGNTVKTRASELLKFKICEPALGSGAFLNEAINQLADEYLRRRQEELGTSIPTADALTEKQKAKAYIALHNAYGVDLNATGVELAEVSLWLNAMHPGMRAPWFGLHLRRGNSLIGARRAVFAGDDVSSSAKEWLKAKGALAPSVLPLLKDARHQELPKEVIHQFLLPAPGWAAVTGSKEAKQLAGAEVAQLAAWRRGILQRPKRNFGHLEADGSPKIDPKTGGPKVEARSQFTRLRDLAGRVEFLWSAVLKRMEISEREIARRITVWQADPNDPEFAFLQYPEHAVPKEKVLEDLFNAVDTPYWRLKTVMDAWCALWFWPADKAGLLDGTDGEYTATTTIQDVDDLREVLDGLPAREKPPAPEPVTEVKSRLEREQQFVDMLTLFPVDGEQTSFDDLASDTENDSEHGVVRKKIGAARSRKNSGKKPQPQRRRIIPLVDLDDWIDFLEAMLGRSDVPEETLLSTFQTLEELKDFETTLTGYMQMDTGNPEDRFPWLRQVRDIATAKGFLHWELEFAPVFARSGGFDIQVGNPPWVRPRWDESAVLAEYEPWFKLQDNASEQEKDKRRAALLEDREARSYTLAESTDIAGQVSFFGSPQMYPLLAGTQPDLYRAFMIQVWAHSAGDGAAGMVHPDSHFAGKNEASLREESYRRLRIHGDFFNAYHRFFQKPVGEWTHFGVHIYGAARDEIGFDHLSWLVSTEALRLSPEHDGSGIGPGIRYKGGAYDERPHRARVVRVDRERLSVWQRLLDDTSQPVAEARLLSPVSIDEASAIQALADYPVRLARFSPRITRGYDESGAKKSNLIQYNTDDFQPQVWRQVILKGIQLGVATPIFKSYDANPNDPYGVDLVSLPEVSLPDTEYVRVHGRIVAYLKEQDHWVDYRVLNRLRHDEQAIRRARRDIAEGEGCPEVDVSADKIDGVLARRARRRYSSFYRLAWREMIASNTERSLYPALIPPGAAHVNSVRSCALSSNKETCMMAGFLSAIPIDYLLKIIGVGHLDVALARRFPAPQPGHPLESALLLRTLRLNCLTRAYGALWSEIYDPAWADRGQWACEWPGLPGLEEVTPDWHRGIPLRTERARRAALVEIDALVAVWLGMDAEALIAAYRGRFFVLQKFEAVTWFDANGWKLAGDARTYGQRQTKDSWKESELYRTAVEQDRDPSGLPVPDGYTAPLYRANREAEMRAAHAVFQRRLDEAVARGEWDPVTQEVPKS</sequence>
<evidence type="ECO:0000256" key="4">
    <source>
        <dbReference type="ARBA" id="ARBA00047942"/>
    </source>
</evidence>
<dbReference type="EMBL" id="JBFAIH010000028">
    <property type="protein sequence ID" value="MEV0367353.1"/>
    <property type="molecule type" value="Genomic_DNA"/>
</dbReference>
<keyword evidence="3" id="KW-0808">Transferase</keyword>
<feature type="region of interest" description="Disordered" evidence="5">
    <location>
        <begin position="403"/>
        <end position="430"/>
    </location>
</feature>
<dbReference type="Gene3D" id="3.40.50.150">
    <property type="entry name" value="Vaccinia Virus protein VP39"/>
    <property type="match status" value="2"/>
</dbReference>
<name>A0ABV3FI15_9NOCA</name>
<dbReference type="Proteomes" id="UP001551658">
    <property type="component" value="Unassembled WGS sequence"/>
</dbReference>
<feature type="compositionally biased region" description="Acidic residues" evidence="5">
    <location>
        <begin position="406"/>
        <end position="416"/>
    </location>
</feature>
<dbReference type="EC" id="2.1.1.72" evidence="1"/>
<reference evidence="6 7" key="1">
    <citation type="submission" date="2024-06" db="EMBL/GenBank/DDBJ databases">
        <title>The Natural Products Discovery Center: Release of the First 8490 Sequenced Strains for Exploring Actinobacteria Biosynthetic Diversity.</title>
        <authorList>
            <person name="Kalkreuter E."/>
            <person name="Kautsar S.A."/>
            <person name="Yang D."/>
            <person name="Bader C.D."/>
            <person name="Teijaro C.N."/>
            <person name="Fluegel L."/>
            <person name="Davis C.M."/>
            <person name="Simpson J.R."/>
            <person name="Lauterbach L."/>
            <person name="Steele A.D."/>
            <person name="Gui C."/>
            <person name="Meng S."/>
            <person name="Li G."/>
            <person name="Viehrig K."/>
            <person name="Ye F."/>
            <person name="Su P."/>
            <person name="Kiefer A.F."/>
            <person name="Nichols A."/>
            <person name="Cepeda A.J."/>
            <person name="Yan W."/>
            <person name="Fan B."/>
            <person name="Jiang Y."/>
            <person name="Adhikari A."/>
            <person name="Zheng C.-J."/>
            <person name="Schuster L."/>
            <person name="Cowan T.M."/>
            <person name="Smanski M.J."/>
            <person name="Chevrette M.G."/>
            <person name="De Carvalho L.P.S."/>
            <person name="Shen B."/>
        </authorList>
    </citation>
    <scope>NUCLEOTIDE SEQUENCE [LARGE SCALE GENOMIC DNA]</scope>
    <source>
        <strain evidence="6 7">NPDC050671</strain>
    </source>
</reference>
<evidence type="ECO:0000256" key="5">
    <source>
        <dbReference type="SAM" id="MobiDB-lite"/>
    </source>
</evidence>
<keyword evidence="2" id="KW-0489">Methyltransferase</keyword>
<evidence type="ECO:0000256" key="3">
    <source>
        <dbReference type="ARBA" id="ARBA00022679"/>
    </source>
</evidence>
<dbReference type="SUPFAM" id="SSF53335">
    <property type="entry name" value="S-adenosyl-L-methionine-dependent methyltransferases"/>
    <property type="match status" value="1"/>
</dbReference>
<evidence type="ECO:0000256" key="1">
    <source>
        <dbReference type="ARBA" id="ARBA00011900"/>
    </source>
</evidence>
<comment type="caution">
    <text evidence="6">The sequence shown here is derived from an EMBL/GenBank/DDBJ whole genome shotgun (WGS) entry which is preliminary data.</text>
</comment>
<feature type="compositionally biased region" description="Basic residues" evidence="5">
    <location>
        <begin position="1030"/>
        <end position="1051"/>
    </location>
</feature>
<proteinExistence type="predicted"/>
<dbReference type="PANTHER" id="PTHR33841">
    <property type="entry name" value="DNA METHYLTRANSFERASE YEEA-RELATED"/>
    <property type="match status" value="1"/>
</dbReference>
<dbReference type="PANTHER" id="PTHR33841:SF1">
    <property type="entry name" value="DNA METHYLTRANSFERASE A"/>
    <property type="match status" value="1"/>
</dbReference>
<gene>
    <name evidence="6" type="ORF">AB0H72_32160</name>
</gene>
<feature type="region of interest" description="Disordered" evidence="5">
    <location>
        <begin position="1019"/>
        <end position="1051"/>
    </location>
</feature>